<dbReference type="CDD" id="cd00067">
    <property type="entry name" value="GAL4"/>
    <property type="match status" value="1"/>
</dbReference>
<dbReference type="Proteomes" id="UP000030669">
    <property type="component" value="Unassembled WGS sequence"/>
</dbReference>
<dbReference type="GeneID" id="19306463"/>
<dbReference type="HOGENOM" id="CLU_091088_0_0_1"/>
<evidence type="ECO:0000313" key="5">
    <source>
        <dbReference type="Proteomes" id="UP000030669"/>
    </source>
</evidence>
<evidence type="ECO:0000256" key="2">
    <source>
        <dbReference type="ARBA" id="ARBA00023242"/>
    </source>
</evidence>
<accession>S7PZD5</accession>
<dbReference type="OMA" id="EWYFSSA"/>
<dbReference type="RefSeq" id="XP_007868702.1">
    <property type="nucleotide sequence ID" value="XM_007870511.1"/>
</dbReference>
<dbReference type="Pfam" id="PF00172">
    <property type="entry name" value="Zn_clus"/>
    <property type="match status" value="1"/>
</dbReference>
<protein>
    <recommendedName>
        <fullName evidence="3">Zn(2)-C6 fungal-type domain-containing protein</fullName>
    </recommendedName>
</protein>
<dbReference type="KEGG" id="gtr:GLOTRDRAFT_46721"/>
<dbReference type="GO" id="GO:0000981">
    <property type="term" value="F:DNA-binding transcription factor activity, RNA polymerase II-specific"/>
    <property type="evidence" value="ECO:0007669"/>
    <property type="project" value="InterPro"/>
</dbReference>
<keyword evidence="2" id="KW-0539">Nucleus</keyword>
<dbReference type="GO" id="GO:0005634">
    <property type="term" value="C:nucleus"/>
    <property type="evidence" value="ECO:0007669"/>
    <property type="project" value="UniProtKB-SubCell"/>
</dbReference>
<dbReference type="InterPro" id="IPR050613">
    <property type="entry name" value="Sec_Metabolite_Reg"/>
</dbReference>
<dbReference type="PANTHER" id="PTHR31001:SF56">
    <property type="entry name" value="ZN(2)-C6 FUNGAL-TYPE DOMAIN-CONTAINING PROTEIN"/>
    <property type="match status" value="1"/>
</dbReference>
<dbReference type="SMART" id="SM00066">
    <property type="entry name" value="GAL4"/>
    <property type="match status" value="1"/>
</dbReference>
<comment type="subcellular location">
    <subcellularLocation>
        <location evidence="1">Nucleus</location>
    </subcellularLocation>
</comment>
<dbReference type="GO" id="GO:0008270">
    <property type="term" value="F:zinc ion binding"/>
    <property type="evidence" value="ECO:0007669"/>
    <property type="project" value="InterPro"/>
</dbReference>
<dbReference type="eggNOG" id="ENOG502SINT">
    <property type="taxonomic scope" value="Eukaryota"/>
</dbReference>
<keyword evidence="5" id="KW-1185">Reference proteome</keyword>
<feature type="domain" description="Zn(2)-C6 fungal-type" evidence="3">
    <location>
        <begin position="28"/>
        <end position="57"/>
    </location>
</feature>
<organism evidence="4 5">
    <name type="scientific">Gloeophyllum trabeum (strain ATCC 11539 / FP-39264 / Madison 617)</name>
    <name type="common">Brown rot fungus</name>
    <dbReference type="NCBI Taxonomy" id="670483"/>
    <lineage>
        <taxon>Eukaryota</taxon>
        <taxon>Fungi</taxon>
        <taxon>Dikarya</taxon>
        <taxon>Basidiomycota</taxon>
        <taxon>Agaricomycotina</taxon>
        <taxon>Agaricomycetes</taxon>
        <taxon>Gloeophyllales</taxon>
        <taxon>Gloeophyllaceae</taxon>
        <taxon>Gloeophyllum</taxon>
    </lineage>
</organism>
<dbReference type="OrthoDB" id="424974at2759"/>
<gene>
    <name evidence="4" type="ORF">GLOTRDRAFT_46721</name>
</gene>
<dbReference type="PANTHER" id="PTHR31001">
    <property type="entry name" value="UNCHARACTERIZED TRANSCRIPTIONAL REGULATORY PROTEIN"/>
    <property type="match status" value="1"/>
</dbReference>
<dbReference type="SUPFAM" id="SSF57701">
    <property type="entry name" value="Zn2/Cys6 DNA-binding domain"/>
    <property type="match status" value="1"/>
</dbReference>
<evidence type="ECO:0000259" key="3">
    <source>
        <dbReference type="PROSITE" id="PS50048"/>
    </source>
</evidence>
<reference evidence="4 5" key="1">
    <citation type="journal article" date="2012" name="Science">
        <title>The Paleozoic origin of enzymatic lignin decomposition reconstructed from 31 fungal genomes.</title>
        <authorList>
            <person name="Floudas D."/>
            <person name="Binder M."/>
            <person name="Riley R."/>
            <person name="Barry K."/>
            <person name="Blanchette R.A."/>
            <person name="Henrissat B."/>
            <person name="Martinez A.T."/>
            <person name="Otillar R."/>
            <person name="Spatafora J.W."/>
            <person name="Yadav J.S."/>
            <person name="Aerts A."/>
            <person name="Benoit I."/>
            <person name="Boyd A."/>
            <person name="Carlson A."/>
            <person name="Copeland A."/>
            <person name="Coutinho P.M."/>
            <person name="de Vries R.P."/>
            <person name="Ferreira P."/>
            <person name="Findley K."/>
            <person name="Foster B."/>
            <person name="Gaskell J."/>
            <person name="Glotzer D."/>
            <person name="Gorecki P."/>
            <person name="Heitman J."/>
            <person name="Hesse C."/>
            <person name="Hori C."/>
            <person name="Igarashi K."/>
            <person name="Jurgens J.A."/>
            <person name="Kallen N."/>
            <person name="Kersten P."/>
            <person name="Kohler A."/>
            <person name="Kuees U."/>
            <person name="Kumar T.K.A."/>
            <person name="Kuo A."/>
            <person name="LaButti K."/>
            <person name="Larrondo L.F."/>
            <person name="Lindquist E."/>
            <person name="Ling A."/>
            <person name="Lombard V."/>
            <person name="Lucas S."/>
            <person name="Lundell T."/>
            <person name="Martin R."/>
            <person name="McLaughlin D.J."/>
            <person name="Morgenstern I."/>
            <person name="Morin E."/>
            <person name="Murat C."/>
            <person name="Nagy L.G."/>
            <person name="Nolan M."/>
            <person name="Ohm R.A."/>
            <person name="Patyshakuliyeva A."/>
            <person name="Rokas A."/>
            <person name="Ruiz-Duenas F.J."/>
            <person name="Sabat G."/>
            <person name="Salamov A."/>
            <person name="Samejima M."/>
            <person name="Schmutz J."/>
            <person name="Slot J.C."/>
            <person name="St John F."/>
            <person name="Stenlid J."/>
            <person name="Sun H."/>
            <person name="Sun S."/>
            <person name="Syed K."/>
            <person name="Tsang A."/>
            <person name="Wiebenga A."/>
            <person name="Young D."/>
            <person name="Pisabarro A."/>
            <person name="Eastwood D.C."/>
            <person name="Martin F."/>
            <person name="Cullen D."/>
            <person name="Grigoriev I.V."/>
            <person name="Hibbett D.S."/>
        </authorList>
    </citation>
    <scope>NUCLEOTIDE SEQUENCE [LARGE SCALE GENOMIC DNA]</scope>
    <source>
        <strain evidence="4 5">ATCC 11539</strain>
    </source>
</reference>
<sequence length="176" mass="19664">MPREPPRGVRWGTNQEEIHAKRLRGELSCAECKRSKLKCDKQIPCGSCKRRGCEKICPNGQYMSRSSGHLFADTEELRKAIAEMSHRIHLLEDALETLHASQASTRHPLLTDNLKAIKYLPEKRNLPQEQPPSNDEITPISDALGTLSVTDTGDVKYYGQSAGSEVRISLLRSIVA</sequence>
<evidence type="ECO:0000313" key="4">
    <source>
        <dbReference type="EMBL" id="EPQ52662.1"/>
    </source>
</evidence>
<dbReference type="Gene3D" id="4.10.240.10">
    <property type="entry name" value="Zn(2)-C6 fungal-type DNA-binding domain"/>
    <property type="match status" value="1"/>
</dbReference>
<dbReference type="InterPro" id="IPR036864">
    <property type="entry name" value="Zn2-C6_fun-type_DNA-bd_sf"/>
</dbReference>
<evidence type="ECO:0000256" key="1">
    <source>
        <dbReference type="ARBA" id="ARBA00004123"/>
    </source>
</evidence>
<proteinExistence type="predicted"/>
<dbReference type="PROSITE" id="PS50048">
    <property type="entry name" value="ZN2_CY6_FUNGAL_2"/>
    <property type="match status" value="1"/>
</dbReference>
<dbReference type="InterPro" id="IPR001138">
    <property type="entry name" value="Zn2Cys6_DnaBD"/>
</dbReference>
<dbReference type="AlphaFoldDB" id="S7PZD5"/>
<dbReference type="PROSITE" id="PS00463">
    <property type="entry name" value="ZN2_CY6_FUNGAL_1"/>
    <property type="match status" value="1"/>
</dbReference>
<dbReference type="EMBL" id="KB469307">
    <property type="protein sequence ID" value="EPQ52662.1"/>
    <property type="molecule type" value="Genomic_DNA"/>
</dbReference>
<name>S7PZD5_GLOTA</name>